<evidence type="ECO:0000256" key="2">
    <source>
        <dbReference type="ARBA" id="ARBA00012438"/>
    </source>
</evidence>
<keyword evidence="7" id="KW-0067">ATP-binding</keyword>
<protein>
    <recommendedName>
        <fullName evidence="2">histidine kinase</fullName>
        <ecNumber evidence="2">2.7.13.3</ecNumber>
    </recommendedName>
</protein>
<feature type="transmembrane region" description="Helical" evidence="9">
    <location>
        <begin position="105"/>
        <end position="128"/>
    </location>
</feature>
<evidence type="ECO:0000256" key="8">
    <source>
        <dbReference type="ARBA" id="ARBA00023012"/>
    </source>
</evidence>
<comment type="catalytic activity">
    <reaction evidence="1">
        <text>ATP + protein L-histidine = ADP + protein N-phospho-L-histidine.</text>
        <dbReference type="EC" id="2.7.13.3"/>
    </reaction>
</comment>
<name>A0A939S9L2_9MICO</name>
<dbReference type="GO" id="GO:0005524">
    <property type="term" value="F:ATP binding"/>
    <property type="evidence" value="ECO:0007669"/>
    <property type="project" value="UniProtKB-KW"/>
</dbReference>
<feature type="transmembrane region" description="Helical" evidence="9">
    <location>
        <begin position="134"/>
        <end position="151"/>
    </location>
</feature>
<keyword evidence="4" id="KW-0808">Transferase</keyword>
<dbReference type="Proteomes" id="UP000664382">
    <property type="component" value="Unassembled WGS sequence"/>
</dbReference>
<dbReference type="GO" id="GO:0046983">
    <property type="term" value="F:protein dimerization activity"/>
    <property type="evidence" value="ECO:0007669"/>
    <property type="project" value="InterPro"/>
</dbReference>
<evidence type="ECO:0000256" key="1">
    <source>
        <dbReference type="ARBA" id="ARBA00000085"/>
    </source>
</evidence>
<dbReference type="RefSeq" id="WP_208099015.1">
    <property type="nucleotide sequence ID" value="NZ_JAGDYM010000027.1"/>
</dbReference>
<dbReference type="Gene3D" id="1.20.5.1930">
    <property type="match status" value="1"/>
</dbReference>
<keyword evidence="9" id="KW-0812">Transmembrane</keyword>
<evidence type="ECO:0000313" key="12">
    <source>
        <dbReference type="Proteomes" id="UP000664382"/>
    </source>
</evidence>
<evidence type="ECO:0000256" key="4">
    <source>
        <dbReference type="ARBA" id="ARBA00022679"/>
    </source>
</evidence>
<keyword evidence="5" id="KW-0547">Nucleotide-binding</keyword>
<keyword evidence="12" id="KW-1185">Reference proteome</keyword>
<dbReference type="PANTHER" id="PTHR24421:SF10">
    <property type="entry name" value="NITRATE_NITRITE SENSOR PROTEIN NARQ"/>
    <property type="match status" value="1"/>
</dbReference>
<sequence length="333" mass="35694">MSIVSERVRWFPGWVRDAGFGLVIVAAAVASAHELGVTRTPLLWLIELIPAALMLVRRRLPWLVLAAAVVSYGIVAVAGTLTPVTALAVAFAIYSLAMQRSRTTVLIAAAVTVVVMEVVTISVVGRFIHDSTTQVIETVGLALAIGLFVRTRRDYVDAIRERAERAEATRETEAARRVIEDRLRIAQDLHDTVAHQISVISLNAGVATATLDHKPDAAREALASIRAASRNVLSEIGSLLSALRLPDETAPTTPTVGLDQLEDLIAGFENTGLSVERQQAGNLGVLTPAVSAVAYRVIQEGLTNAHKHGTGHTARLDLDVTDTALHIQVSRVK</sequence>
<gene>
    <name evidence="11" type="ORF">J4H92_15170</name>
</gene>
<keyword evidence="9" id="KW-1133">Transmembrane helix</keyword>
<keyword evidence="8" id="KW-0902">Two-component regulatory system</keyword>
<keyword evidence="3" id="KW-0597">Phosphoprotein</keyword>
<feature type="domain" description="Signal transduction histidine kinase subgroup 3 dimerisation and phosphoacceptor" evidence="10">
    <location>
        <begin position="182"/>
        <end position="247"/>
    </location>
</feature>
<accession>A0A939S9L2</accession>
<dbReference type="GO" id="GO:0016020">
    <property type="term" value="C:membrane"/>
    <property type="evidence" value="ECO:0007669"/>
    <property type="project" value="InterPro"/>
</dbReference>
<dbReference type="InterPro" id="IPR036890">
    <property type="entry name" value="HATPase_C_sf"/>
</dbReference>
<evidence type="ECO:0000259" key="10">
    <source>
        <dbReference type="Pfam" id="PF07730"/>
    </source>
</evidence>
<comment type="caution">
    <text evidence="11">The sequence shown here is derived from an EMBL/GenBank/DDBJ whole genome shotgun (WGS) entry which is preliminary data.</text>
</comment>
<keyword evidence="6 11" id="KW-0418">Kinase</keyword>
<evidence type="ECO:0000313" key="11">
    <source>
        <dbReference type="EMBL" id="MBO1903281.1"/>
    </source>
</evidence>
<dbReference type="EMBL" id="JAGDYM010000027">
    <property type="protein sequence ID" value="MBO1903281.1"/>
    <property type="molecule type" value="Genomic_DNA"/>
</dbReference>
<dbReference type="InterPro" id="IPR011712">
    <property type="entry name" value="Sig_transdc_His_kin_sub3_dim/P"/>
</dbReference>
<evidence type="ECO:0000256" key="3">
    <source>
        <dbReference type="ARBA" id="ARBA00022553"/>
    </source>
</evidence>
<dbReference type="PANTHER" id="PTHR24421">
    <property type="entry name" value="NITRATE/NITRITE SENSOR PROTEIN NARX-RELATED"/>
    <property type="match status" value="1"/>
</dbReference>
<dbReference type="Gene3D" id="3.30.565.10">
    <property type="entry name" value="Histidine kinase-like ATPase, C-terminal domain"/>
    <property type="match status" value="1"/>
</dbReference>
<proteinExistence type="predicted"/>
<dbReference type="EC" id="2.7.13.3" evidence="2"/>
<dbReference type="GO" id="GO:0000155">
    <property type="term" value="F:phosphorelay sensor kinase activity"/>
    <property type="evidence" value="ECO:0007669"/>
    <property type="project" value="InterPro"/>
</dbReference>
<dbReference type="AlphaFoldDB" id="A0A939S9L2"/>
<reference evidence="11" key="1">
    <citation type="submission" date="2021-03" db="EMBL/GenBank/DDBJ databases">
        <title>Leucobacter chromiisoli sp. nov., isolated from chromium-containing soil of chemical plant.</title>
        <authorList>
            <person name="Xu Z."/>
        </authorList>
    </citation>
    <scope>NUCLEOTIDE SEQUENCE</scope>
    <source>
        <strain evidence="11">S27</strain>
    </source>
</reference>
<keyword evidence="9" id="KW-0472">Membrane</keyword>
<evidence type="ECO:0000256" key="7">
    <source>
        <dbReference type="ARBA" id="ARBA00022840"/>
    </source>
</evidence>
<dbReference type="InterPro" id="IPR050482">
    <property type="entry name" value="Sensor_HK_TwoCompSys"/>
</dbReference>
<evidence type="ECO:0000256" key="5">
    <source>
        <dbReference type="ARBA" id="ARBA00022741"/>
    </source>
</evidence>
<dbReference type="Pfam" id="PF07730">
    <property type="entry name" value="HisKA_3"/>
    <property type="match status" value="1"/>
</dbReference>
<feature type="transmembrane region" description="Helical" evidence="9">
    <location>
        <begin position="62"/>
        <end position="93"/>
    </location>
</feature>
<organism evidence="11 12">
    <name type="scientific">Leucobacter weissii</name>
    <dbReference type="NCBI Taxonomy" id="1983706"/>
    <lineage>
        <taxon>Bacteria</taxon>
        <taxon>Bacillati</taxon>
        <taxon>Actinomycetota</taxon>
        <taxon>Actinomycetes</taxon>
        <taxon>Micrococcales</taxon>
        <taxon>Microbacteriaceae</taxon>
        <taxon>Leucobacter</taxon>
    </lineage>
</organism>
<evidence type="ECO:0000256" key="9">
    <source>
        <dbReference type="SAM" id="Phobius"/>
    </source>
</evidence>
<evidence type="ECO:0000256" key="6">
    <source>
        <dbReference type="ARBA" id="ARBA00022777"/>
    </source>
</evidence>